<dbReference type="eggNOG" id="COG3655">
    <property type="taxonomic scope" value="Bacteria"/>
</dbReference>
<evidence type="ECO:0000313" key="1">
    <source>
        <dbReference type="EMBL" id="ABW26377.1"/>
    </source>
</evidence>
<protein>
    <submittedName>
        <fullName evidence="1">Uncharacterized protein</fullName>
    </submittedName>
</protein>
<proteinExistence type="predicted"/>
<accession>B0C6F6</accession>
<dbReference type="KEGG" id="amr:AM1_1343"/>
<evidence type="ECO:0000313" key="2">
    <source>
        <dbReference type="Proteomes" id="UP000000268"/>
    </source>
</evidence>
<gene>
    <name evidence="1" type="ordered locus">AM1_1343</name>
</gene>
<dbReference type="Proteomes" id="UP000000268">
    <property type="component" value="Chromosome"/>
</dbReference>
<keyword evidence="2" id="KW-1185">Reference proteome</keyword>
<dbReference type="EMBL" id="CP000828">
    <property type="protein sequence ID" value="ABW26377.1"/>
    <property type="molecule type" value="Genomic_DNA"/>
</dbReference>
<sequence>MSTNSISNLRKADSLPRIDGHTLNSLCMSLRRLSRVDITPTDLIEFIVDDEKAKTR</sequence>
<dbReference type="HOGENOM" id="CLU_3003383_0_0_3"/>
<dbReference type="AlphaFoldDB" id="B0C6F6"/>
<organism evidence="1 2">
    <name type="scientific">Acaryochloris marina (strain MBIC 11017)</name>
    <dbReference type="NCBI Taxonomy" id="329726"/>
    <lineage>
        <taxon>Bacteria</taxon>
        <taxon>Bacillati</taxon>
        <taxon>Cyanobacteriota</taxon>
        <taxon>Cyanophyceae</taxon>
        <taxon>Acaryochloridales</taxon>
        <taxon>Acaryochloridaceae</taxon>
        <taxon>Acaryochloris</taxon>
    </lineage>
</organism>
<reference evidence="1 2" key="1">
    <citation type="journal article" date="2008" name="Proc. Natl. Acad. Sci. U.S.A.">
        <title>Niche adaptation and genome expansion in the chlorophyll d-producing cyanobacterium Acaryochloris marina.</title>
        <authorList>
            <person name="Swingley W.D."/>
            <person name="Chen M."/>
            <person name="Cheung P.C."/>
            <person name="Conrad A.L."/>
            <person name="Dejesa L.C."/>
            <person name="Hao J."/>
            <person name="Honchak B.M."/>
            <person name="Karbach L.E."/>
            <person name="Kurdoglu A."/>
            <person name="Lahiri S."/>
            <person name="Mastrian S.D."/>
            <person name="Miyashita H."/>
            <person name="Page L."/>
            <person name="Ramakrishna P."/>
            <person name="Satoh S."/>
            <person name="Sattley W.M."/>
            <person name="Shimada Y."/>
            <person name="Taylor H.L."/>
            <person name="Tomo T."/>
            <person name="Tsuchiya T."/>
            <person name="Wang Z.T."/>
            <person name="Raymond J."/>
            <person name="Mimuro M."/>
            <person name="Blankenship R.E."/>
            <person name="Touchman J.W."/>
        </authorList>
    </citation>
    <scope>NUCLEOTIDE SEQUENCE [LARGE SCALE GENOMIC DNA]</scope>
    <source>
        <strain evidence="2">MBIC 11017</strain>
    </source>
</reference>
<name>B0C6F6_ACAM1</name>